<dbReference type="Gene3D" id="1.20.1740.10">
    <property type="entry name" value="Amino acid/polyamine transporter I"/>
    <property type="match status" value="1"/>
</dbReference>
<dbReference type="STRING" id="649764.HMPREF0762_01914"/>
<feature type="transmembrane region" description="Helical" evidence="9">
    <location>
        <begin position="39"/>
        <end position="59"/>
    </location>
</feature>
<evidence type="ECO:0000256" key="7">
    <source>
        <dbReference type="ARBA" id="ARBA00022989"/>
    </source>
</evidence>
<dbReference type="GO" id="GO:0022857">
    <property type="term" value="F:transmembrane transporter activity"/>
    <property type="evidence" value="ECO:0007669"/>
    <property type="project" value="InterPro"/>
</dbReference>
<dbReference type="NCBIfam" id="TIGR00905">
    <property type="entry name" value="2A0302"/>
    <property type="match status" value="1"/>
</dbReference>
<reference evidence="10" key="1">
    <citation type="submission" date="2009-10" db="EMBL/GenBank/DDBJ databases">
        <authorList>
            <person name="Weinstock G."/>
            <person name="Sodergren E."/>
            <person name="Clifton S."/>
            <person name="Fulton L."/>
            <person name="Fulton B."/>
            <person name="Courtney L."/>
            <person name="Fronick C."/>
            <person name="Harrison M."/>
            <person name="Strong C."/>
            <person name="Farmer C."/>
            <person name="Delahaunty K."/>
            <person name="Markovic C."/>
            <person name="Hall O."/>
            <person name="Minx P."/>
            <person name="Tomlinson C."/>
            <person name="Mitreva M."/>
            <person name="Nelson J."/>
            <person name="Hou S."/>
            <person name="Wollam A."/>
            <person name="Pepin K.H."/>
            <person name="Johnson M."/>
            <person name="Bhonagiri V."/>
            <person name="Nash W.E."/>
            <person name="Warren W."/>
            <person name="Chinwalla A."/>
            <person name="Mardis E.R."/>
            <person name="Wilson R.K."/>
        </authorList>
    </citation>
    <scope>NUCLEOTIDE SEQUENCE [LARGE SCALE GENOMIC DNA]</scope>
    <source>
        <strain evidence="10">ATCC 700122</strain>
    </source>
</reference>
<dbReference type="InterPro" id="IPR050367">
    <property type="entry name" value="APC_superfamily"/>
</dbReference>
<proteinExistence type="inferred from homology"/>
<protein>
    <submittedName>
        <fullName evidence="10">Transporter, basic amino acid/polyamine antiporter (APA) family</fullName>
    </submittedName>
</protein>
<evidence type="ECO:0000256" key="4">
    <source>
        <dbReference type="ARBA" id="ARBA00022475"/>
    </source>
</evidence>
<dbReference type="PANTHER" id="PTHR42770:SF4">
    <property type="entry name" value="ARGININE_ORNITHINE ANTIPORTER-RELATED"/>
    <property type="match status" value="1"/>
</dbReference>
<evidence type="ECO:0000256" key="6">
    <source>
        <dbReference type="ARBA" id="ARBA00022970"/>
    </source>
</evidence>
<evidence type="ECO:0000313" key="10">
    <source>
        <dbReference type="EMBL" id="EEZ60435.1"/>
    </source>
</evidence>
<feature type="transmembrane region" description="Helical" evidence="9">
    <location>
        <begin position="267"/>
        <end position="291"/>
    </location>
</feature>
<comment type="caution">
    <text evidence="10">The sequence shown here is derived from an EMBL/GenBank/DDBJ whole genome shotgun (WGS) entry which is preliminary data.</text>
</comment>
<dbReference type="eggNOG" id="COG0531">
    <property type="taxonomic scope" value="Bacteria"/>
</dbReference>
<feature type="transmembrane region" description="Helical" evidence="9">
    <location>
        <begin position="132"/>
        <end position="150"/>
    </location>
</feature>
<evidence type="ECO:0000256" key="8">
    <source>
        <dbReference type="ARBA" id="ARBA00023136"/>
    </source>
</evidence>
<dbReference type="PIRSF" id="PIRSF006060">
    <property type="entry name" value="AA_transporter"/>
    <property type="match status" value="1"/>
</dbReference>
<feature type="transmembrane region" description="Helical" evidence="9">
    <location>
        <begin position="454"/>
        <end position="472"/>
    </location>
</feature>
<name>D0WJ86_SLAES</name>
<organism evidence="10 11">
    <name type="scientific">Slackia exigua (strain ATCC 700122 / DSM 15923 / CIP 105133 / JCM 11022 / KCTC 5966 / S-7)</name>
    <dbReference type="NCBI Taxonomy" id="649764"/>
    <lineage>
        <taxon>Bacteria</taxon>
        <taxon>Bacillati</taxon>
        <taxon>Actinomycetota</taxon>
        <taxon>Coriobacteriia</taxon>
        <taxon>Eggerthellales</taxon>
        <taxon>Eggerthellaceae</taxon>
        <taxon>Slackia</taxon>
    </lineage>
</organism>
<dbReference type="InterPro" id="IPR002293">
    <property type="entry name" value="AA/rel_permease1"/>
</dbReference>
<evidence type="ECO:0000256" key="2">
    <source>
        <dbReference type="ARBA" id="ARBA00008220"/>
    </source>
</evidence>
<feature type="transmembrane region" description="Helical" evidence="9">
    <location>
        <begin position="71"/>
        <end position="93"/>
    </location>
</feature>
<keyword evidence="4" id="KW-1003">Cell membrane</keyword>
<dbReference type="AlphaFoldDB" id="D0WJ86"/>
<dbReference type="GO" id="GO:0006865">
    <property type="term" value="P:amino acid transport"/>
    <property type="evidence" value="ECO:0007669"/>
    <property type="project" value="UniProtKB-KW"/>
</dbReference>
<keyword evidence="5 9" id="KW-0812">Transmembrane</keyword>
<feature type="transmembrane region" description="Helical" evidence="9">
    <location>
        <begin position="391"/>
        <end position="417"/>
    </location>
</feature>
<accession>D0WJ86</accession>
<dbReference type="Pfam" id="PF13520">
    <property type="entry name" value="AA_permease_2"/>
    <property type="match status" value="1"/>
</dbReference>
<evidence type="ECO:0000256" key="1">
    <source>
        <dbReference type="ARBA" id="ARBA00004651"/>
    </source>
</evidence>
<evidence type="ECO:0000313" key="11">
    <source>
        <dbReference type="Proteomes" id="UP000006001"/>
    </source>
</evidence>
<comment type="similarity">
    <text evidence="2">Belongs to the amino acid-polyamine-organocation (APC) superfamily. Basic amino acid/polyamine antiporter (APA) (TC 2.A.3.2) family.</text>
</comment>
<evidence type="ECO:0000256" key="9">
    <source>
        <dbReference type="SAM" id="Phobius"/>
    </source>
</evidence>
<feature type="transmembrane region" description="Helical" evidence="9">
    <location>
        <begin position="429"/>
        <end position="448"/>
    </location>
</feature>
<dbReference type="PANTHER" id="PTHR42770">
    <property type="entry name" value="AMINO ACID TRANSPORTER-RELATED"/>
    <property type="match status" value="1"/>
</dbReference>
<feature type="transmembrane region" description="Helical" evidence="9">
    <location>
        <begin position="185"/>
        <end position="206"/>
    </location>
</feature>
<feature type="transmembrane region" description="Helical" evidence="9">
    <location>
        <begin position="365"/>
        <end position="385"/>
    </location>
</feature>
<dbReference type="HOGENOM" id="CLU_007946_1_2_11"/>
<gene>
    <name evidence="10" type="ORF">HMPREF0762_01914</name>
</gene>
<feature type="transmembrane region" description="Helical" evidence="9">
    <location>
        <begin position="156"/>
        <end position="173"/>
    </location>
</feature>
<evidence type="ECO:0000256" key="3">
    <source>
        <dbReference type="ARBA" id="ARBA00022448"/>
    </source>
</evidence>
<keyword evidence="8 9" id="KW-0472">Membrane</keyword>
<keyword evidence="11" id="KW-1185">Reference proteome</keyword>
<evidence type="ECO:0000256" key="5">
    <source>
        <dbReference type="ARBA" id="ARBA00022692"/>
    </source>
</evidence>
<keyword evidence="7 9" id="KW-1133">Transmembrane helix</keyword>
<feature type="transmembrane region" description="Helical" evidence="9">
    <location>
        <begin position="488"/>
        <end position="510"/>
    </location>
</feature>
<feature type="transmembrane region" description="Helical" evidence="9">
    <location>
        <begin position="311"/>
        <end position="337"/>
    </location>
</feature>
<keyword evidence="3" id="KW-0813">Transport</keyword>
<keyword evidence="6" id="KW-0029">Amino-acid transport</keyword>
<dbReference type="GO" id="GO:0005886">
    <property type="term" value="C:plasma membrane"/>
    <property type="evidence" value="ECO:0007669"/>
    <property type="project" value="UniProtKB-SubCell"/>
</dbReference>
<sequence>MQCEEGAAGCTIRLIRRKRVFSMADREGLRVNDPNGLGMPHLIAAIVTAVVGGGVFTMVGDMAHSGAHTGAVLIAWLICGIGVFALMMCFYGLNRFKPELTGGIYSYARAGFGKFMGFVSAYSYWVSAFMATVSYTVLLFAAIGYFFPVFGEGNNLPSMIGASIIVWICWFLVTRGVKEAASVNIVTTIAKIVPIFVALFAIIFAMKFDPQIFMSNFWGTADGAFNGGDVYNQIVSVMSVTLWVFLGVEGAVAISGRAKYSKDVGRATVVAFVCILALYLMISILSMGVLTQEELAELPNPALAGVLEAVVGPWGAMLVNAGVALSLLGSMLGYTLLSSESAFEAAEQGVLPVQFAKHNDKGAPIFTVTLTCGIVELFLIATIFSASTYQFFYNVSLSLILIPYFFSAFYFVFVTFKKDGIDGLSAGRINFYRVIAIIGAIYSIFLIYSGGLAYFMITTIFIGPGLALYILGEKQRNEPILPNVGDKIMAAVIVIFFFISVYCIATGIIVP</sequence>
<dbReference type="Proteomes" id="UP000006001">
    <property type="component" value="Unassembled WGS sequence"/>
</dbReference>
<dbReference type="OrthoDB" id="3185104at2"/>
<dbReference type="InterPro" id="IPR004754">
    <property type="entry name" value="Amino_acid_antiprt"/>
</dbReference>
<dbReference type="EMBL" id="ACUX02000019">
    <property type="protein sequence ID" value="EEZ60435.1"/>
    <property type="molecule type" value="Genomic_DNA"/>
</dbReference>
<feature type="transmembrane region" description="Helical" evidence="9">
    <location>
        <begin position="234"/>
        <end position="255"/>
    </location>
</feature>
<comment type="subcellular location">
    <subcellularLocation>
        <location evidence="1">Cell membrane</location>
        <topology evidence="1">Multi-pass membrane protein</topology>
    </subcellularLocation>
</comment>